<dbReference type="OrthoDB" id="9791637at2"/>
<comment type="caution">
    <text evidence="2">The sequence shown here is derived from an EMBL/GenBank/DDBJ whole genome shotgun (WGS) entry which is preliminary data.</text>
</comment>
<dbReference type="SUPFAM" id="SSF51182">
    <property type="entry name" value="RmlC-like cupins"/>
    <property type="match status" value="1"/>
</dbReference>
<dbReference type="InterPro" id="IPR014710">
    <property type="entry name" value="RmlC-like_jellyroll"/>
</dbReference>
<feature type="domain" description="Cupin type-2" evidence="1">
    <location>
        <begin position="35"/>
        <end position="101"/>
    </location>
</feature>
<sequence>MSRCGDTYENKITGEHAVVLRGDEDSRGQSFLVHLTVRPHGAVVGEHIHPQIQERYHVVSGRLGTRLGGVERTLTAGEEVAAPAGTTHDWWNDGDEDAQVLIEISPANPRFELMIATLFGLANAGKTDAKGVPGLLQLALIGREFQDVIQFTKPPRAVQQVMFGLLGTVGRMRGYRGAYPDYSHPHGRTTPDPAVLALAGLVPADPDDLAEGPKRPS</sequence>
<organism evidence="2 3">
    <name type="scientific">Trebonia kvetii</name>
    <dbReference type="NCBI Taxonomy" id="2480626"/>
    <lineage>
        <taxon>Bacteria</taxon>
        <taxon>Bacillati</taxon>
        <taxon>Actinomycetota</taxon>
        <taxon>Actinomycetes</taxon>
        <taxon>Streptosporangiales</taxon>
        <taxon>Treboniaceae</taxon>
        <taxon>Trebonia</taxon>
    </lineage>
</organism>
<dbReference type="InterPro" id="IPR011051">
    <property type="entry name" value="RmlC_Cupin_sf"/>
</dbReference>
<dbReference type="Proteomes" id="UP000460272">
    <property type="component" value="Unassembled WGS sequence"/>
</dbReference>
<keyword evidence="3" id="KW-1185">Reference proteome</keyword>
<dbReference type="RefSeq" id="WP_145852452.1">
    <property type="nucleotide sequence ID" value="NZ_RPFW01000002.1"/>
</dbReference>
<dbReference type="PANTHER" id="PTHR40112">
    <property type="entry name" value="H2HPP ISOMERASE"/>
    <property type="match status" value="1"/>
</dbReference>
<protein>
    <submittedName>
        <fullName evidence="2">Cupin domain-containing protein</fullName>
    </submittedName>
</protein>
<gene>
    <name evidence="2" type="ORF">EAS64_08770</name>
</gene>
<accession>A0A6P2C067</accession>
<dbReference type="AlphaFoldDB" id="A0A6P2C067"/>
<dbReference type="PANTHER" id="PTHR40112:SF1">
    <property type="entry name" value="H2HPP ISOMERASE"/>
    <property type="match status" value="1"/>
</dbReference>
<dbReference type="EMBL" id="RPFW01000002">
    <property type="protein sequence ID" value="TVZ04744.1"/>
    <property type="molecule type" value="Genomic_DNA"/>
</dbReference>
<name>A0A6P2C067_9ACTN</name>
<dbReference type="Pfam" id="PF07883">
    <property type="entry name" value="Cupin_2"/>
    <property type="match status" value="1"/>
</dbReference>
<evidence type="ECO:0000259" key="1">
    <source>
        <dbReference type="Pfam" id="PF07883"/>
    </source>
</evidence>
<dbReference type="Gene3D" id="2.60.120.10">
    <property type="entry name" value="Jelly Rolls"/>
    <property type="match status" value="1"/>
</dbReference>
<evidence type="ECO:0000313" key="2">
    <source>
        <dbReference type="EMBL" id="TVZ04744.1"/>
    </source>
</evidence>
<reference evidence="2 3" key="1">
    <citation type="submission" date="2018-11" db="EMBL/GenBank/DDBJ databases">
        <title>Trebonia kvetii gen.nov., sp.nov., a novel acidophilic actinobacterium, and proposal of the new actinobacterial family Treboniaceae fam. nov.</title>
        <authorList>
            <person name="Rapoport D."/>
            <person name="Sagova-Mareckova M."/>
            <person name="Sedlacek I."/>
            <person name="Provaznik J."/>
            <person name="Kralova S."/>
            <person name="Pavlinic D."/>
            <person name="Benes V."/>
            <person name="Kopecky J."/>
        </authorList>
    </citation>
    <scope>NUCLEOTIDE SEQUENCE [LARGE SCALE GENOMIC DNA]</scope>
    <source>
        <strain evidence="2 3">15Tr583</strain>
    </source>
</reference>
<proteinExistence type="predicted"/>
<evidence type="ECO:0000313" key="3">
    <source>
        <dbReference type="Proteomes" id="UP000460272"/>
    </source>
</evidence>
<dbReference type="InterPro" id="IPR052535">
    <property type="entry name" value="Bacilysin_H2HPP_isomerase"/>
</dbReference>
<dbReference type="InterPro" id="IPR013096">
    <property type="entry name" value="Cupin_2"/>
</dbReference>